<evidence type="ECO:0000313" key="7">
    <source>
        <dbReference type="Proteomes" id="UP001480595"/>
    </source>
</evidence>
<dbReference type="EMBL" id="JAQQWL010000009">
    <property type="protein sequence ID" value="KAK8058389.1"/>
    <property type="molecule type" value="Genomic_DNA"/>
</dbReference>
<evidence type="ECO:0000256" key="5">
    <source>
        <dbReference type="SAM" id="Phobius"/>
    </source>
</evidence>
<dbReference type="Pfam" id="PF02238">
    <property type="entry name" value="COX7a"/>
    <property type="match status" value="1"/>
</dbReference>
<keyword evidence="3" id="KW-0496">Mitochondrion</keyword>
<feature type="transmembrane region" description="Helical" evidence="5">
    <location>
        <begin position="40"/>
        <end position="60"/>
    </location>
</feature>
<gene>
    <name evidence="6" type="ORF">PG994_008837</name>
</gene>
<evidence type="ECO:0000313" key="6">
    <source>
        <dbReference type="EMBL" id="KAK8058389.1"/>
    </source>
</evidence>
<evidence type="ECO:0000256" key="4">
    <source>
        <dbReference type="ARBA" id="ARBA00023136"/>
    </source>
</evidence>
<keyword evidence="7" id="KW-1185">Reference proteome</keyword>
<keyword evidence="4 5" id="KW-0472">Membrane</keyword>
<dbReference type="InterPro" id="IPR039297">
    <property type="entry name" value="COX7a"/>
</dbReference>
<organism evidence="6 7">
    <name type="scientific">Apiospora phragmitis</name>
    <dbReference type="NCBI Taxonomy" id="2905665"/>
    <lineage>
        <taxon>Eukaryota</taxon>
        <taxon>Fungi</taxon>
        <taxon>Dikarya</taxon>
        <taxon>Ascomycota</taxon>
        <taxon>Pezizomycotina</taxon>
        <taxon>Sordariomycetes</taxon>
        <taxon>Xylariomycetidae</taxon>
        <taxon>Amphisphaeriales</taxon>
        <taxon>Apiosporaceae</taxon>
        <taxon>Apiospora</taxon>
    </lineage>
</organism>
<protein>
    <submittedName>
        <fullName evidence="6">Uncharacterized protein</fullName>
    </submittedName>
</protein>
<accession>A0ABR1UHL0</accession>
<name>A0ABR1UHL0_9PEZI</name>
<keyword evidence="5" id="KW-1133">Transmembrane helix</keyword>
<comment type="caution">
    <text evidence="6">The sequence shown here is derived from an EMBL/GenBank/DDBJ whole genome shotgun (WGS) entry which is preliminary data.</text>
</comment>
<evidence type="ECO:0000256" key="2">
    <source>
        <dbReference type="ARBA" id="ARBA00022792"/>
    </source>
</evidence>
<sequence length="74" mass="8666">MGSLHSLVDAPNRVPEHQKFYQRAYKQHTRLWRIGNRSSILFLPYQVCLWGTFGATLYMLGRKALGHNTWFGKD</sequence>
<dbReference type="Proteomes" id="UP001480595">
    <property type="component" value="Unassembled WGS sequence"/>
</dbReference>
<evidence type="ECO:0000256" key="1">
    <source>
        <dbReference type="ARBA" id="ARBA00004273"/>
    </source>
</evidence>
<keyword evidence="2" id="KW-0999">Mitochondrion inner membrane</keyword>
<keyword evidence="5" id="KW-0812">Transmembrane</keyword>
<reference evidence="6 7" key="1">
    <citation type="submission" date="2023-01" db="EMBL/GenBank/DDBJ databases">
        <title>Analysis of 21 Apiospora genomes using comparative genomics revels a genus with tremendous synthesis potential of carbohydrate active enzymes and secondary metabolites.</title>
        <authorList>
            <person name="Sorensen T."/>
        </authorList>
    </citation>
    <scope>NUCLEOTIDE SEQUENCE [LARGE SCALE GENOMIC DNA]</scope>
    <source>
        <strain evidence="6 7">CBS 135458</strain>
    </source>
</reference>
<comment type="subcellular location">
    <subcellularLocation>
        <location evidence="1">Mitochondrion inner membrane</location>
    </subcellularLocation>
</comment>
<dbReference type="RefSeq" id="XP_066713835.1">
    <property type="nucleotide sequence ID" value="XM_066860246.1"/>
</dbReference>
<evidence type="ECO:0000256" key="3">
    <source>
        <dbReference type="ARBA" id="ARBA00023128"/>
    </source>
</evidence>
<proteinExistence type="predicted"/>
<dbReference type="GeneID" id="92093309"/>